<keyword evidence="2" id="KW-0732">Signal</keyword>
<feature type="region of interest" description="Disordered" evidence="1">
    <location>
        <begin position="334"/>
        <end position="364"/>
    </location>
</feature>
<keyword evidence="3" id="KW-1185">Reference proteome</keyword>
<feature type="compositionally biased region" description="Polar residues" evidence="1">
    <location>
        <begin position="344"/>
        <end position="364"/>
    </location>
</feature>
<evidence type="ECO:0000313" key="4">
    <source>
        <dbReference type="WBParaSite" id="PTRK_0000002300.1"/>
    </source>
</evidence>
<sequence>MKFCTTFWAFTCIIFGFISNCNGQENQELVDFAQKVFINVNNITSALQEGKQTDIRKSISSILGGGLLGQIAENPIRLADHFGIDLDNFGLNRTILEQTIGINTGNNNVKETAKGDQIFGLSKNNKKYVEETTTQAPTTTVATTTMKKELPQKAGSFDSVFLDDFGNVLPMTSFVQQDPIEISRSAVPSPIYSQHSAMPPSTSSEYFVSSTPAPIPQSSTLTAKIDEIQEIKEQLKKLEQLLILREFSQKYPDLASKIVSYNSPKAPQQEQYQSTPSPVQYIPQMQQQPIVQQSQPILQNAPLRSQQPTSSIEFSTAPQITRASYVPDNIQYSSKKHQIERNQGDTSKQQKQVGRSSRISFLQNQPRYAQQKDNSKMAIDFSTDNVVESINNPTTSDVKCECLEMDIDQLKGSWTKAMSSNLMITKFKKIVGKMFGMDGKMELTCSAFTIIPSDVDDLTGKVQWTFKTPNSKRSFKINGILKLINEKRTILITFTDFNGFVTEIPLCVLKSSDTSNRNKINEYIVFVENNVCTEPVLMISNPQNFFDQVNHELIGYLKHMIKSEQFSTMDIVSTGETCTNM</sequence>
<name>A0A0N4YZZ1_PARTI</name>
<dbReference type="Proteomes" id="UP000038045">
    <property type="component" value="Unplaced"/>
</dbReference>
<accession>A0A0N4YZZ1</accession>
<organism evidence="3 4">
    <name type="scientific">Parastrongyloides trichosuri</name>
    <name type="common">Possum-specific nematode worm</name>
    <dbReference type="NCBI Taxonomy" id="131310"/>
    <lineage>
        <taxon>Eukaryota</taxon>
        <taxon>Metazoa</taxon>
        <taxon>Ecdysozoa</taxon>
        <taxon>Nematoda</taxon>
        <taxon>Chromadorea</taxon>
        <taxon>Rhabditida</taxon>
        <taxon>Tylenchina</taxon>
        <taxon>Panagrolaimomorpha</taxon>
        <taxon>Strongyloidoidea</taxon>
        <taxon>Strongyloididae</taxon>
        <taxon>Parastrongyloides</taxon>
    </lineage>
</organism>
<dbReference type="AlphaFoldDB" id="A0A0N4YZZ1"/>
<feature type="chain" id="PRO_5005891049" evidence="2">
    <location>
        <begin position="24"/>
        <end position="581"/>
    </location>
</feature>
<evidence type="ECO:0000256" key="2">
    <source>
        <dbReference type="SAM" id="SignalP"/>
    </source>
</evidence>
<reference evidence="4" key="1">
    <citation type="submission" date="2017-02" db="UniProtKB">
        <authorList>
            <consortium name="WormBaseParasite"/>
        </authorList>
    </citation>
    <scope>IDENTIFICATION</scope>
</reference>
<proteinExistence type="predicted"/>
<evidence type="ECO:0000313" key="3">
    <source>
        <dbReference type="Proteomes" id="UP000038045"/>
    </source>
</evidence>
<protein>
    <submittedName>
        <fullName evidence="4">Conserved secreted protein</fullName>
    </submittedName>
</protein>
<evidence type="ECO:0000256" key="1">
    <source>
        <dbReference type="SAM" id="MobiDB-lite"/>
    </source>
</evidence>
<feature type="signal peptide" evidence="2">
    <location>
        <begin position="1"/>
        <end position="23"/>
    </location>
</feature>
<dbReference type="WBParaSite" id="PTRK_0000002300.1">
    <property type="protein sequence ID" value="PTRK_0000002300.1"/>
    <property type="gene ID" value="PTRK_0000002300"/>
</dbReference>